<keyword evidence="1" id="KW-0456">Lyase</keyword>
<dbReference type="InterPro" id="IPR036663">
    <property type="entry name" value="Fumarylacetoacetase_C_sf"/>
</dbReference>
<dbReference type="GO" id="GO:0008684">
    <property type="term" value="F:2-oxopent-4-enoate hydratase activity"/>
    <property type="evidence" value="ECO:0007669"/>
    <property type="project" value="TreeGrafter"/>
</dbReference>
<gene>
    <name evidence="3" type="ORF">AVDCRST_MAG48-3354</name>
</gene>
<dbReference type="Pfam" id="PF01557">
    <property type="entry name" value="FAA_hydrolase"/>
    <property type="match status" value="1"/>
</dbReference>
<dbReference type="PANTHER" id="PTHR30143">
    <property type="entry name" value="ACID HYDRATASE"/>
    <property type="match status" value="1"/>
</dbReference>
<name>A0A6J4LM27_9ACTN</name>
<sequence>MTGLDPRIASGTTRMLAALSDATDKGAGRLGWKAGFGAPAALASLGTDRPLVGFLTEDRLLPDGASVDVSGWTKPVLEAEVAAHLAADLGPGATSAEALAAVGGWSVAIELADVDRAPDDVEAIVAGNIFHRQVLLGPVVPARPDPLPFVLTRDGAEAARTSRPEALTGELGSVLASMADTLAACGAGLRAGEVVITGSVVPPIQVENRCTWVVDAHGLGRVTVSLDRDGSG</sequence>
<evidence type="ECO:0000313" key="3">
    <source>
        <dbReference type="EMBL" id="CAA9335376.1"/>
    </source>
</evidence>
<dbReference type="EMBL" id="CADCTS010000473">
    <property type="protein sequence ID" value="CAA9335376.1"/>
    <property type="molecule type" value="Genomic_DNA"/>
</dbReference>
<evidence type="ECO:0000256" key="1">
    <source>
        <dbReference type="ARBA" id="ARBA00023239"/>
    </source>
</evidence>
<dbReference type="PANTHER" id="PTHR30143:SF0">
    <property type="entry name" value="2-KETO-4-PENTENOATE HYDRATASE"/>
    <property type="match status" value="1"/>
</dbReference>
<accession>A0A6J4LM27</accession>
<dbReference type="SUPFAM" id="SSF56529">
    <property type="entry name" value="FAH"/>
    <property type="match status" value="1"/>
</dbReference>
<feature type="domain" description="Fumarylacetoacetase-like C-terminal" evidence="2">
    <location>
        <begin position="49"/>
        <end position="222"/>
    </location>
</feature>
<dbReference type="InterPro" id="IPR050772">
    <property type="entry name" value="Hydratase-Decarb/MhpD_sf"/>
</dbReference>
<evidence type="ECO:0000259" key="2">
    <source>
        <dbReference type="Pfam" id="PF01557"/>
    </source>
</evidence>
<proteinExistence type="predicted"/>
<reference evidence="3" key="1">
    <citation type="submission" date="2020-02" db="EMBL/GenBank/DDBJ databases">
        <authorList>
            <person name="Meier V. D."/>
        </authorList>
    </citation>
    <scope>NUCLEOTIDE SEQUENCE</scope>
    <source>
        <strain evidence="3">AVDCRST_MAG48</strain>
    </source>
</reference>
<dbReference type="InterPro" id="IPR011234">
    <property type="entry name" value="Fumarylacetoacetase-like_C"/>
</dbReference>
<organism evidence="3">
    <name type="scientific">uncultured Friedmanniella sp</name>
    <dbReference type="NCBI Taxonomy" id="335381"/>
    <lineage>
        <taxon>Bacteria</taxon>
        <taxon>Bacillati</taxon>
        <taxon>Actinomycetota</taxon>
        <taxon>Actinomycetes</taxon>
        <taxon>Propionibacteriales</taxon>
        <taxon>Nocardioidaceae</taxon>
        <taxon>Friedmanniella</taxon>
        <taxon>environmental samples</taxon>
    </lineage>
</organism>
<dbReference type="GO" id="GO:0005737">
    <property type="term" value="C:cytoplasm"/>
    <property type="evidence" value="ECO:0007669"/>
    <property type="project" value="TreeGrafter"/>
</dbReference>
<dbReference type="AlphaFoldDB" id="A0A6J4LM27"/>
<protein>
    <recommendedName>
        <fullName evidence="2">Fumarylacetoacetase-like C-terminal domain-containing protein</fullName>
    </recommendedName>
</protein>
<dbReference type="Gene3D" id="3.90.850.10">
    <property type="entry name" value="Fumarylacetoacetase-like, C-terminal domain"/>
    <property type="match status" value="1"/>
</dbReference>